<name>A0A0J9E0C8_9RHOB</name>
<dbReference type="AlphaFoldDB" id="A0A0J9E0C8"/>
<dbReference type="RefSeq" id="WP_049642286.1">
    <property type="nucleotide sequence ID" value="NZ_LFTY01000002.1"/>
</dbReference>
<feature type="compositionally biased region" description="Basic and acidic residues" evidence="1">
    <location>
        <begin position="63"/>
        <end position="84"/>
    </location>
</feature>
<protein>
    <submittedName>
        <fullName evidence="2">Uncharacterized protein</fullName>
    </submittedName>
</protein>
<feature type="region of interest" description="Disordered" evidence="1">
    <location>
        <begin position="53"/>
        <end position="132"/>
    </location>
</feature>
<feature type="region of interest" description="Disordered" evidence="1">
    <location>
        <begin position="165"/>
        <end position="254"/>
    </location>
</feature>
<feature type="compositionally biased region" description="Basic and acidic residues" evidence="1">
    <location>
        <begin position="120"/>
        <end position="130"/>
    </location>
</feature>
<dbReference type="PATRIC" id="fig|1675527.3.peg.1427"/>
<feature type="compositionally biased region" description="Basic and acidic residues" evidence="1">
    <location>
        <begin position="177"/>
        <end position="193"/>
    </location>
</feature>
<proteinExistence type="predicted"/>
<feature type="compositionally biased region" description="Basic and acidic residues" evidence="1">
    <location>
        <begin position="92"/>
        <end position="104"/>
    </location>
</feature>
<organism evidence="2 3">
    <name type="scientific">Candidatus Rhodobacter oscarellae</name>
    <dbReference type="NCBI Taxonomy" id="1675527"/>
    <lineage>
        <taxon>Bacteria</taxon>
        <taxon>Pseudomonadati</taxon>
        <taxon>Pseudomonadota</taxon>
        <taxon>Alphaproteobacteria</taxon>
        <taxon>Rhodobacterales</taxon>
        <taxon>Rhodobacter group</taxon>
        <taxon>Rhodobacter</taxon>
    </lineage>
</organism>
<evidence type="ECO:0000313" key="2">
    <source>
        <dbReference type="EMBL" id="KMW56391.1"/>
    </source>
</evidence>
<comment type="caution">
    <text evidence="2">The sequence shown here is derived from an EMBL/GenBank/DDBJ whole genome shotgun (WGS) entry which is preliminary data.</text>
</comment>
<evidence type="ECO:0000256" key="1">
    <source>
        <dbReference type="SAM" id="MobiDB-lite"/>
    </source>
</evidence>
<keyword evidence="3" id="KW-1185">Reference proteome</keyword>
<dbReference type="STRING" id="1675527.AIOL_001343"/>
<reference evidence="2 3" key="1">
    <citation type="submission" date="2015-06" db="EMBL/GenBank/DDBJ databases">
        <title>Draft genome sequence of an Alphaproteobacteria species associated to the Mediterranean sponge Oscarella lobularis.</title>
        <authorList>
            <person name="Jourda C."/>
            <person name="Santini S."/>
            <person name="Claverie J.-M."/>
        </authorList>
    </citation>
    <scope>NUCLEOTIDE SEQUENCE [LARGE SCALE GENOMIC DNA]</scope>
    <source>
        <strain evidence="2">IGS</strain>
    </source>
</reference>
<feature type="compositionally biased region" description="Basic and acidic residues" evidence="1">
    <location>
        <begin position="201"/>
        <end position="241"/>
    </location>
</feature>
<accession>A0A0J9E0C8</accession>
<sequence>MNDFNPARARLAESAIGNFANRFDSKSAGNLPNKVEDADLKKLMQLLQQWLNDASKTVSGNSADKKETAKTEGETPKSEADKSKTFGNMPDKLAEKWADRKTETKSGNSANPVATPRSAAKAETDAKSEIPADDFIGGMREILEQDLSSDEMMTMILQLLMSLLNGDKGNASNPAEAAKDKMGNKPNAKDAKASKTGNAANKKEEAVKETAAKGKGKAADTPEAPKAKGTDEGEAADKAADTKAPANGGSVDLKKADMLADKLGTTINRVLDPVAAAKLTAVQSELRTAISEDKLDAKTAQALEAKLEDIADDMDQQDVKKHVVYLADQIGSLATEGTTPTKAAEQGSDEEKAFFGELAQALTDIAAVAPSAELRKAIEEAVELLETAVNEGETPDAALLDQMIEKVSAVDSPEAEAVIDLLKDTKDAL</sequence>
<feature type="compositionally biased region" description="Polar residues" evidence="1">
    <location>
        <begin position="53"/>
        <end position="62"/>
    </location>
</feature>
<evidence type="ECO:0000313" key="3">
    <source>
        <dbReference type="Proteomes" id="UP000037178"/>
    </source>
</evidence>
<gene>
    <name evidence="2" type="ORF">AIOL_001343</name>
</gene>
<dbReference type="Proteomes" id="UP000037178">
    <property type="component" value="Unassembled WGS sequence"/>
</dbReference>
<dbReference type="EMBL" id="LFTY01000002">
    <property type="protein sequence ID" value="KMW56391.1"/>
    <property type="molecule type" value="Genomic_DNA"/>
</dbReference>